<reference evidence="2 3" key="1">
    <citation type="submission" date="2018-12" db="EMBL/GenBank/DDBJ databases">
        <title>Genome Sequence of Candidatus Viridilinea halotolerans isolated from saline sulfide-rich spring.</title>
        <authorList>
            <person name="Grouzdev D.S."/>
            <person name="Burganskaya E.I."/>
            <person name="Krutkina M.S."/>
            <person name="Sukhacheva M.V."/>
            <person name="Gorlenko V.M."/>
        </authorList>
    </citation>
    <scope>NUCLEOTIDE SEQUENCE [LARGE SCALE GENOMIC DNA]</scope>
    <source>
        <strain evidence="2">Chok-6</strain>
    </source>
</reference>
<dbReference type="EMBL" id="RSAS01000945">
    <property type="protein sequence ID" value="RRR65501.1"/>
    <property type="molecule type" value="Genomic_DNA"/>
</dbReference>
<dbReference type="AlphaFoldDB" id="A0A426TQH9"/>
<feature type="transmembrane region" description="Helical" evidence="1">
    <location>
        <begin position="66"/>
        <end position="86"/>
    </location>
</feature>
<feature type="transmembrane region" description="Helical" evidence="1">
    <location>
        <begin position="257"/>
        <end position="277"/>
    </location>
</feature>
<protein>
    <submittedName>
        <fullName evidence="2">Uncharacterized protein</fullName>
    </submittedName>
</protein>
<keyword evidence="1" id="KW-0812">Transmembrane</keyword>
<sequence>MRRKIGNTPSDDNVAAAENATRHLLARFGEPEGVVPPPDLTAHVMAALSQRPAPPSRHPWFRRAPAIALVAAALLLLLSGLGLYVGSQSALGVDAFAASQASGRNPLTASLGAALANRVLQTPLLPAPHLLASVLGLALLAFSSAVAVVWPCRTRGIALTLRRAPQQTLRRSLFIMLITGLGLLLFTLSPLWSVLLLWPLVALLHVPYIIGLAALGDALSDALGLPVQPPSSAILGSGMLLLTLVLVGFVAPLFSVALFYLIGAYGVGALVLSRGGVGGEAGM</sequence>
<evidence type="ECO:0000256" key="1">
    <source>
        <dbReference type="SAM" id="Phobius"/>
    </source>
</evidence>
<proteinExistence type="predicted"/>
<gene>
    <name evidence="2" type="ORF">EI684_22950</name>
</gene>
<feature type="transmembrane region" description="Helical" evidence="1">
    <location>
        <begin position="173"/>
        <end position="192"/>
    </location>
</feature>
<keyword evidence="1" id="KW-1133">Transmembrane helix</keyword>
<feature type="transmembrane region" description="Helical" evidence="1">
    <location>
        <begin position="130"/>
        <end position="152"/>
    </location>
</feature>
<evidence type="ECO:0000313" key="2">
    <source>
        <dbReference type="EMBL" id="RRR65501.1"/>
    </source>
</evidence>
<dbReference type="Proteomes" id="UP000280307">
    <property type="component" value="Unassembled WGS sequence"/>
</dbReference>
<organism evidence="2 3">
    <name type="scientific">Candidatus Viridilinea halotolerans</name>
    <dbReference type="NCBI Taxonomy" id="2491704"/>
    <lineage>
        <taxon>Bacteria</taxon>
        <taxon>Bacillati</taxon>
        <taxon>Chloroflexota</taxon>
        <taxon>Chloroflexia</taxon>
        <taxon>Chloroflexales</taxon>
        <taxon>Chloroflexineae</taxon>
        <taxon>Oscillochloridaceae</taxon>
        <taxon>Candidatus Viridilinea</taxon>
    </lineage>
</organism>
<feature type="transmembrane region" description="Helical" evidence="1">
    <location>
        <begin position="232"/>
        <end position="251"/>
    </location>
</feature>
<evidence type="ECO:0000313" key="3">
    <source>
        <dbReference type="Proteomes" id="UP000280307"/>
    </source>
</evidence>
<keyword evidence="1" id="KW-0472">Membrane</keyword>
<accession>A0A426TQH9</accession>
<comment type="caution">
    <text evidence="2">The sequence shown here is derived from an EMBL/GenBank/DDBJ whole genome shotgun (WGS) entry which is preliminary data.</text>
</comment>
<name>A0A426TQH9_9CHLR</name>